<feature type="domain" description="Major facilitator superfamily (MFS) profile" evidence="7">
    <location>
        <begin position="29"/>
        <end position="495"/>
    </location>
</feature>
<evidence type="ECO:0000256" key="1">
    <source>
        <dbReference type="ARBA" id="ARBA00004651"/>
    </source>
</evidence>
<feature type="transmembrane region" description="Helical" evidence="6">
    <location>
        <begin position="239"/>
        <end position="260"/>
    </location>
</feature>
<keyword evidence="2" id="KW-1003">Cell membrane</keyword>
<feature type="transmembrane region" description="Helical" evidence="6">
    <location>
        <begin position="208"/>
        <end position="227"/>
    </location>
</feature>
<dbReference type="InterPro" id="IPR011699">
    <property type="entry name" value="MFS_Mycoplasma"/>
</dbReference>
<reference evidence="8 9" key="1">
    <citation type="journal article" date="2011" name="PLoS ONE">
        <title>Core proteome of the minimal cell: comparative proteomics of three mollicute species.</title>
        <authorList>
            <person name="Fisunov G.Y."/>
            <person name="Alexeev D.G."/>
            <person name="Bazaleev N.A."/>
            <person name="Ladygina V.G."/>
            <person name="Galyamina M.A."/>
            <person name="Kondratov I.G."/>
            <person name="Zhukova N.A."/>
            <person name="Serebryakova M.V."/>
            <person name="Demina I.A."/>
            <person name="Govorun V.M."/>
        </authorList>
    </citation>
    <scope>NUCLEOTIDE SEQUENCE [LARGE SCALE GENOMIC DNA]</scope>
    <source>
        <strain evidence="8 9">S6</strain>
    </source>
</reference>
<keyword evidence="5 6" id="KW-0472">Membrane</keyword>
<dbReference type="HOGENOM" id="CLU_033053_0_0_14"/>
<keyword evidence="3 6" id="KW-0812">Transmembrane</keyword>
<accession>A0A0F6CLC5</accession>
<feature type="transmembrane region" description="Helical" evidence="6">
    <location>
        <begin position="389"/>
        <end position="416"/>
    </location>
</feature>
<dbReference type="eggNOG" id="COG2814">
    <property type="taxonomic scope" value="Bacteria"/>
</dbReference>
<feature type="transmembrane region" description="Helical" evidence="6">
    <location>
        <begin position="428"/>
        <end position="453"/>
    </location>
</feature>
<feature type="transmembrane region" description="Helical" evidence="6">
    <location>
        <begin position="113"/>
        <end position="134"/>
    </location>
</feature>
<evidence type="ECO:0000256" key="5">
    <source>
        <dbReference type="ARBA" id="ARBA00023136"/>
    </source>
</evidence>
<sequence>MKLSLKSGLTREQKLEKISKLTDKELFITWIIILFGYFLFVVNWFLIDQVAGNFTYNPNAETSLTWAGWSQSFFFKNPGSITTAATNWTITFFRGIGSFVAGWFIGRLGHKKTVLTMLGLMALSFPFIVVAYPFGGNNALVLSNSQIFYQKQGDLISGGSLTKLTALGYSLFIIFRTLLAVGGTALISYTQPVIAKFSTMKTKTTLSVINSFGFNIGAAFSLGLFTYSMTIKMEAVKSWYVVCAAFILIIFATFILYFIFGKETVLPKEKHTKMEPEVTIMSTLKNKNVIKMCLMYGAWLVAVVWILTGTYSNSVVGTSPYNAGGKLFWVGNTSKIAFVLGLVAGLFVIAPFGKTRYDRSRFLMTQYSLGMFFVVVAFVLGFVGANKNIGLAIGEIIASFLAGIFLWGLQGVFLLIPHEFKGASPSKVGTQFGIIWGVGYMLYTASDILLSVIVESPSFANKSYVDSINPASITAFAVYVIISMVFVLIALALPKSGRIVNGEWVPLNDKWPFMSYNFYKGDIFK</sequence>
<dbReference type="EMBL" id="CP006916">
    <property type="protein sequence ID" value="AHB99897.1"/>
    <property type="molecule type" value="Genomic_DNA"/>
</dbReference>
<name>A0A0F6CLC5_MYCGL</name>
<proteinExistence type="predicted"/>
<dbReference type="GO" id="GO:0022857">
    <property type="term" value="F:transmembrane transporter activity"/>
    <property type="evidence" value="ECO:0007669"/>
    <property type="project" value="InterPro"/>
</dbReference>
<protein>
    <submittedName>
        <fullName evidence="8">MFS transporter</fullName>
    </submittedName>
</protein>
<dbReference type="Gene3D" id="1.20.1250.20">
    <property type="entry name" value="MFS general substrate transporter like domains"/>
    <property type="match status" value="1"/>
</dbReference>
<evidence type="ECO:0000256" key="6">
    <source>
        <dbReference type="SAM" id="Phobius"/>
    </source>
</evidence>
<dbReference type="GO" id="GO:0005886">
    <property type="term" value="C:plasma membrane"/>
    <property type="evidence" value="ECO:0007669"/>
    <property type="project" value="UniProtKB-SubCell"/>
</dbReference>
<dbReference type="AlphaFoldDB" id="A0A0F6CLC5"/>
<feature type="transmembrane region" description="Helical" evidence="6">
    <location>
        <begin position="473"/>
        <end position="493"/>
    </location>
</feature>
<dbReference type="InterPro" id="IPR036259">
    <property type="entry name" value="MFS_trans_sf"/>
</dbReference>
<evidence type="ECO:0000313" key="9">
    <source>
        <dbReference type="Proteomes" id="UP000018735"/>
    </source>
</evidence>
<evidence type="ECO:0000256" key="2">
    <source>
        <dbReference type="ARBA" id="ARBA00022475"/>
    </source>
</evidence>
<dbReference type="Proteomes" id="UP000018735">
    <property type="component" value="Chromosome"/>
</dbReference>
<dbReference type="Pfam" id="PF07672">
    <property type="entry name" value="MFS_Mycoplasma"/>
    <property type="match status" value="1"/>
</dbReference>
<dbReference type="PROSITE" id="PS50850">
    <property type="entry name" value="MFS"/>
    <property type="match status" value="1"/>
</dbReference>
<feature type="transmembrane region" description="Helical" evidence="6">
    <location>
        <begin position="166"/>
        <end position="187"/>
    </location>
</feature>
<evidence type="ECO:0000259" key="7">
    <source>
        <dbReference type="PROSITE" id="PS50850"/>
    </source>
</evidence>
<keyword evidence="4 6" id="KW-1133">Transmembrane helix</keyword>
<feature type="transmembrane region" description="Helical" evidence="6">
    <location>
        <begin position="85"/>
        <end position="106"/>
    </location>
</feature>
<feature type="transmembrane region" description="Helical" evidence="6">
    <location>
        <begin position="327"/>
        <end position="350"/>
    </location>
</feature>
<evidence type="ECO:0000256" key="3">
    <source>
        <dbReference type="ARBA" id="ARBA00022692"/>
    </source>
</evidence>
<feature type="transmembrane region" description="Helical" evidence="6">
    <location>
        <begin position="26"/>
        <end position="47"/>
    </location>
</feature>
<gene>
    <name evidence="8" type="ORF">GCW_03605</name>
</gene>
<dbReference type="SUPFAM" id="SSF103473">
    <property type="entry name" value="MFS general substrate transporter"/>
    <property type="match status" value="1"/>
</dbReference>
<evidence type="ECO:0000256" key="4">
    <source>
        <dbReference type="ARBA" id="ARBA00022989"/>
    </source>
</evidence>
<evidence type="ECO:0000313" key="8">
    <source>
        <dbReference type="EMBL" id="AHB99897.1"/>
    </source>
</evidence>
<comment type="subcellular location">
    <subcellularLocation>
        <location evidence="1">Cell membrane</location>
        <topology evidence="1">Multi-pass membrane protein</topology>
    </subcellularLocation>
</comment>
<feature type="transmembrane region" description="Helical" evidence="6">
    <location>
        <begin position="289"/>
        <end position="307"/>
    </location>
</feature>
<feature type="transmembrane region" description="Helical" evidence="6">
    <location>
        <begin position="362"/>
        <end position="383"/>
    </location>
</feature>
<dbReference type="InterPro" id="IPR020846">
    <property type="entry name" value="MFS_dom"/>
</dbReference>
<organism evidence="8 9">
    <name type="scientific">Mycoplasmoides gallisepticum S6</name>
    <dbReference type="NCBI Taxonomy" id="1006581"/>
    <lineage>
        <taxon>Bacteria</taxon>
        <taxon>Bacillati</taxon>
        <taxon>Mycoplasmatota</taxon>
        <taxon>Mycoplasmoidales</taxon>
        <taxon>Mycoplasmoidaceae</taxon>
        <taxon>Mycoplasmoides</taxon>
    </lineage>
</organism>
<dbReference type="RefSeq" id="WP_011883420.1">
    <property type="nucleotide sequence ID" value="NC_023030.2"/>
</dbReference>
<dbReference type="KEGG" id="mgz:GCW_03605"/>